<organism evidence="2 4">
    <name type="scientific">Medicago truncatula</name>
    <name type="common">Barrel medic</name>
    <name type="synonym">Medicago tribuloides</name>
    <dbReference type="NCBI Taxonomy" id="3880"/>
    <lineage>
        <taxon>Eukaryota</taxon>
        <taxon>Viridiplantae</taxon>
        <taxon>Streptophyta</taxon>
        <taxon>Embryophyta</taxon>
        <taxon>Tracheophyta</taxon>
        <taxon>Spermatophyta</taxon>
        <taxon>Magnoliopsida</taxon>
        <taxon>eudicotyledons</taxon>
        <taxon>Gunneridae</taxon>
        <taxon>Pentapetalae</taxon>
        <taxon>rosids</taxon>
        <taxon>fabids</taxon>
        <taxon>Fabales</taxon>
        <taxon>Fabaceae</taxon>
        <taxon>Papilionoideae</taxon>
        <taxon>50 kb inversion clade</taxon>
        <taxon>NPAAA clade</taxon>
        <taxon>Hologalegina</taxon>
        <taxon>IRL clade</taxon>
        <taxon>Trifolieae</taxon>
        <taxon>Medicago</taxon>
    </lineage>
</organism>
<dbReference type="EMBL" id="CM001221">
    <property type="protein sequence ID" value="KEH28379.1"/>
    <property type="molecule type" value="Genomic_DNA"/>
</dbReference>
<dbReference type="EnsemblPlants" id="KEH28379">
    <property type="protein sequence ID" value="KEH28379"/>
    <property type="gene ID" value="MTR_5g089765"/>
</dbReference>
<evidence type="ECO:0000313" key="2">
    <source>
        <dbReference type="EMBL" id="KEH28379.1"/>
    </source>
</evidence>
<keyword evidence="4" id="KW-1185">Reference proteome</keyword>
<keyword evidence="1" id="KW-1133">Transmembrane helix</keyword>
<keyword evidence="1 2" id="KW-0812">Transmembrane</keyword>
<evidence type="ECO:0000313" key="4">
    <source>
        <dbReference type="Proteomes" id="UP000002051"/>
    </source>
</evidence>
<keyword evidence="1" id="KW-0472">Membrane</keyword>
<name>A0A072UF70_MEDTR</name>
<reference evidence="2 4" key="2">
    <citation type="journal article" date="2014" name="BMC Genomics">
        <title>An improved genome release (version Mt4.0) for the model legume Medicago truncatula.</title>
        <authorList>
            <person name="Tang H."/>
            <person name="Krishnakumar V."/>
            <person name="Bidwell S."/>
            <person name="Rosen B."/>
            <person name="Chan A."/>
            <person name="Zhou S."/>
            <person name="Gentzbittel L."/>
            <person name="Childs K.L."/>
            <person name="Yandell M."/>
            <person name="Gundlach H."/>
            <person name="Mayer K.F."/>
            <person name="Schwartz D.C."/>
            <person name="Town C.D."/>
        </authorList>
    </citation>
    <scope>GENOME REANNOTATION</scope>
    <source>
        <strain evidence="2">A17</strain>
        <strain evidence="3 4">cv. Jemalong A17</strain>
    </source>
</reference>
<feature type="transmembrane region" description="Helical" evidence="1">
    <location>
        <begin position="6"/>
        <end position="27"/>
    </location>
</feature>
<accession>A0A072UF70</accession>
<protein>
    <submittedName>
        <fullName evidence="2">Transmembrane protein, putative</fullName>
    </submittedName>
</protein>
<reference evidence="2 4" key="1">
    <citation type="journal article" date="2011" name="Nature">
        <title>The Medicago genome provides insight into the evolution of rhizobial symbioses.</title>
        <authorList>
            <person name="Young N.D."/>
            <person name="Debelle F."/>
            <person name="Oldroyd G.E."/>
            <person name="Geurts R."/>
            <person name="Cannon S.B."/>
            <person name="Udvardi M.K."/>
            <person name="Benedito V.A."/>
            <person name="Mayer K.F."/>
            <person name="Gouzy J."/>
            <person name="Schoof H."/>
            <person name="Van de Peer Y."/>
            <person name="Proost S."/>
            <person name="Cook D.R."/>
            <person name="Meyers B.C."/>
            <person name="Spannagl M."/>
            <person name="Cheung F."/>
            <person name="De Mita S."/>
            <person name="Krishnakumar V."/>
            <person name="Gundlach H."/>
            <person name="Zhou S."/>
            <person name="Mudge J."/>
            <person name="Bharti A.K."/>
            <person name="Murray J.D."/>
            <person name="Naoumkina M.A."/>
            <person name="Rosen B."/>
            <person name="Silverstein K.A."/>
            <person name="Tang H."/>
            <person name="Rombauts S."/>
            <person name="Zhao P.X."/>
            <person name="Zhou P."/>
            <person name="Barbe V."/>
            <person name="Bardou P."/>
            <person name="Bechner M."/>
            <person name="Bellec A."/>
            <person name="Berger A."/>
            <person name="Berges H."/>
            <person name="Bidwell S."/>
            <person name="Bisseling T."/>
            <person name="Choisne N."/>
            <person name="Couloux A."/>
            <person name="Denny R."/>
            <person name="Deshpande S."/>
            <person name="Dai X."/>
            <person name="Doyle J.J."/>
            <person name="Dudez A.M."/>
            <person name="Farmer A.D."/>
            <person name="Fouteau S."/>
            <person name="Franken C."/>
            <person name="Gibelin C."/>
            <person name="Gish J."/>
            <person name="Goldstein S."/>
            <person name="Gonzalez A.J."/>
            <person name="Green P.J."/>
            <person name="Hallab A."/>
            <person name="Hartog M."/>
            <person name="Hua A."/>
            <person name="Humphray S.J."/>
            <person name="Jeong D.H."/>
            <person name="Jing Y."/>
            <person name="Jocker A."/>
            <person name="Kenton S.M."/>
            <person name="Kim D.J."/>
            <person name="Klee K."/>
            <person name="Lai H."/>
            <person name="Lang C."/>
            <person name="Lin S."/>
            <person name="Macmil S.L."/>
            <person name="Magdelenat G."/>
            <person name="Matthews L."/>
            <person name="McCorrison J."/>
            <person name="Monaghan E.L."/>
            <person name="Mun J.H."/>
            <person name="Najar F.Z."/>
            <person name="Nicholson C."/>
            <person name="Noirot C."/>
            <person name="O'Bleness M."/>
            <person name="Paule C.R."/>
            <person name="Poulain J."/>
            <person name="Prion F."/>
            <person name="Qin B."/>
            <person name="Qu C."/>
            <person name="Retzel E.F."/>
            <person name="Riddle C."/>
            <person name="Sallet E."/>
            <person name="Samain S."/>
            <person name="Samson N."/>
            <person name="Sanders I."/>
            <person name="Saurat O."/>
            <person name="Scarpelli C."/>
            <person name="Schiex T."/>
            <person name="Segurens B."/>
            <person name="Severin A.J."/>
            <person name="Sherrier D.J."/>
            <person name="Shi R."/>
            <person name="Sims S."/>
            <person name="Singer S.R."/>
            <person name="Sinharoy S."/>
            <person name="Sterck L."/>
            <person name="Viollet A."/>
            <person name="Wang B.B."/>
            <person name="Wang K."/>
            <person name="Wang M."/>
            <person name="Wang X."/>
            <person name="Warfsmann J."/>
            <person name="Weissenbach J."/>
            <person name="White D.D."/>
            <person name="White J.D."/>
            <person name="Wiley G.B."/>
            <person name="Wincker P."/>
            <person name="Xing Y."/>
            <person name="Yang L."/>
            <person name="Yao Z."/>
            <person name="Ying F."/>
            <person name="Zhai J."/>
            <person name="Zhou L."/>
            <person name="Zuber A."/>
            <person name="Denarie J."/>
            <person name="Dixon R.A."/>
            <person name="May G.D."/>
            <person name="Schwartz D.C."/>
            <person name="Rogers J."/>
            <person name="Quetier F."/>
            <person name="Town C.D."/>
            <person name="Roe B.A."/>
        </authorList>
    </citation>
    <scope>NUCLEOTIDE SEQUENCE [LARGE SCALE GENOMIC DNA]</scope>
    <source>
        <strain evidence="2">A17</strain>
        <strain evidence="3 4">cv. Jemalong A17</strain>
    </source>
</reference>
<dbReference type="HOGENOM" id="CLU_3053421_0_0_1"/>
<dbReference type="Proteomes" id="UP000002051">
    <property type="component" value="Chromosome 5"/>
</dbReference>
<dbReference type="AlphaFoldDB" id="A0A072UF70"/>
<sequence length="54" mass="5900">MRGGDAGEVVVVVVAASRGVVMVWFRWMVVDSFGIRFLVGTLCRRVLYKGVGVV</sequence>
<reference evidence="3" key="3">
    <citation type="submission" date="2015-04" db="UniProtKB">
        <authorList>
            <consortium name="EnsemblPlants"/>
        </authorList>
    </citation>
    <scope>IDENTIFICATION</scope>
    <source>
        <strain evidence="3">cv. Jemalong A17</strain>
    </source>
</reference>
<proteinExistence type="predicted"/>
<evidence type="ECO:0000313" key="3">
    <source>
        <dbReference type="EnsemblPlants" id="KEH28379"/>
    </source>
</evidence>
<gene>
    <name evidence="2" type="ordered locus">MTR_5g089765</name>
</gene>
<evidence type="ECO:0000256" key="1">
    <source>
        <dbReference type="SAM" id="Phobius"/>
    </source>
</evidence>